<comment type="caution">
    <text evidence="1">The sequence shown here is derived from an EMBL/GenBank/DDBJ whole genome shotgun (WGS) entry which is preliminary data.</text>
</comment>
<reference evidence="1" key="1">
    <citation type="journal article" date="2021" name="New Phytol.">
        <title>Evolutionary innovations through gain and loss of genes in the ectomycorrhizal Boletales.</title>
        <authorList>
            <person name="Wu G."/>
            <person name="Miyauchi S."/>
            <person name="Morin E."/>
            <person name="Kuo A."/>
            <person name="Drula E."/>
            <person name="Varga T."/>
            <person name="Kohler A."/>
            <person name="Feng B."/>
            <person name="Cao Y."/>
            <person name="Lipzen A."/>
            <person name="Daum C."/>
            <person name="Hundley H."/>
            <person name="Pangilinan J."/>
            <person name="Johnson J."/>
            <person name="Barry K."/>
            <person name="LaButti K."/>
            <person name="Ng V."/>
            <person name="Ahrendt S."/>
            <person name="Min B."/>
            <person name="Choi I.G."/>
            <person name="Park H."/>
            <person name="Plett J.M."/>
            <person name="Magnuson J."/>
            <person name="Spatafora J.W."/>
            <person name="Nagy L.G."/>
            <person name="Henrissat B."/>
            <person name="Grigoriev I.V."/>
            <person name="Yang Z.L."/>
            <person name="Xu J."/>
            <person name="Martin F.M."/>
        </authorList>
    </citation>
    <scope>NUCLEOTIDE SEQUENCE</scope>
    <source>
        <strain evidence="1">KUC20120723A-06</strain>
    </source>
</reference>
<name>A0ACB8BD48_9AGAM</name>
<dbReference type="Proteomes" id="UP000790709">
    <property type="component" value="Unassembled WGS sequence"/>
</dbReference>
<organism evidence="1 2">
    <name type="scientific">Leucogyrophana mollusca</name>
    <dbReference type="NCBI Taxonomy" id="85980"/>
    <lineage>
        <taxon>Eukaryota</taxon>
        <taxon>Fungi</taxon>
        <taxon>Dikarya</taxon>
        <taxon>Basidiomycota</taxon>
        <taxon>Agaricomycotina</taxon>
        <taxon>Agaricomycetes</taxon>
        <taxon>Agaricomycetidae</taxon>
        <taxon>Boletales</taxon>
        <taxon>Boletales incertae sedis</taxon>
        <taxon>Leucogyrophana</taxon>
    </lineage>
</organism>
<gene>
    <name evidence="1" type="ORF">BV22DRAFT_603025</name>
</gene>
<evidence type="ECO:0000313" key="1">
    <source>
        <dbReference type="EMBL" id="KAH7923178.1"/>
    </source>
</evidence>
<dbReference type="EMBL" id="MU266460">
    <property type="protein sequence ID" value="KAH7923178.1"/>
    <property type="molecule type" value="Genomic_DNA"/>
</dbReference>
<evidence type="ECO:0000313" key="2">
    <source>
        <dbReference type="Proteomes" id="UP000790709"/>
    </source>
</evidence>
<sequence>MSTANPITFFDLASTVGPFSPLTWRTRYVLNYKNIPYRTEWVGFADVETVLVSNGVPPTSATKPKYTVPAIIDRKDGQGTAIVADSPLIADYLESTYPANTIYPDGSRDLQHKHVGVITANVLRPIVPMVMAITATVFEGRDQDAFVTSRTQIFGQPLADIYAPEKRDALLAALYEGLDALSAYIDENRLREGEWLFGGDRPAYADFALGAAFEWFTKVGPEGAWDKIKGRNERKWERIYEACQRYSEAQ</sequence>
<protein>
    <submittedName>
        <fullName evidence="1">Uncharacterized protein</fullName>
    </submittedName>
</protein>
<proteinExistence type="predicted"/>
<keyword evidence="2" id="KW-1185">Reference proteome</keyword>
<accession>A0ACB8BD48</accession>